<feature type="transmembrane region" description="Helical" evidence="2">
    <location>
        <begin position="135"/>
        <end position="157"/>
    </location>
</feature>
<reference evidence="3" key="1">
    <citation type="submission" date="2021-01" db="EMBL/GenBank/DDBJ databases">
        <authorList>
            <person name="Corre E."/>
            <person name="Pelletier E."/>
            <person name="Niang G."/>
            <person name="Scheremetjew M."/>
            <person name="Finn R."/>
            <person name="Kale V."/>
            <person name="Holt S."/>
            <person name="Cochrane G."/>
            <person name="Meng A."/>
            <person name="Brown T."/>
            <person name="Cohen L."/>
        </authorList>
    </citation>
    <scope>NUCLEOTIDE SEQUENCE</scope>
    <source>
        <strain evidence="3">CCMP3107</strain>
    </source>
</reference>
<organism evidence="3">
    <name type="scientific">Heterosigma akashiwo</name>
    <name type="common">Chromophytic alga</name>
    <name type="synonym">Heterosigma carterae</name>
    <dbReference type="NCBI Taxonomy" id="2829"/>
    <lineage>
        <taxon>Eukaryota</taxon>
        <taxon>Sar</taxon>
        <taxon>Stramenopiles</taxon>
        <taxon>Ochrophyta</taxon>
        <taxon>Raphidophyceae</taxon>
        <taxon>Chattonellales</taxon>
        <taxon>Chattonellaceae</taxon>
        <taxon>Heterosigma</taxon>
    </lineage>
</organism>
<feature type="compositionally biased region" description="Basic residues" evidence="1">
    <location>
        <begin position="1"/>
        <end position="10"/>
    </location>
</feature>
<gene>
    <name evidence="3" type="ORF">HAKA00212_LOCUS6288</name>
</gene>
<keyword evidence="2" id="KW-0812">Transmembrane</keyword>
<keyword evidence="2" id="KW-1133">Transmembrane helix</keyword>
<sequence length="276" mass="30883">MRLPKLRSPRRMPNSRSQSPLPHSRSHGPLPYSRSQSFRPWTPRLSPRPLKEEILPITHEVSPASLSRRTKSMMLPKRCCSPSNISNRSLSPIPTPGLSPRPFKEEVKEVAADVEDPIRLSLFDDANSTMQFAKLLLGLVKLTLYVIYGISALLYLKEEGSDEYSCLQLSKYIILASVLGTMKTVALLFQNGANHKKEDEPVNSAGRLLDGLNLVLKALSFAVLVWGTKLTHGARPPSTFAHLETLCLMFNSLCWFSVVSKFILFIGSLDEKRLEP</sequence>
<keyword evidence="2" id="KW-0472">Membrane</keyword>
<dbReference type="AlphaFoldDB" id="A0A6S9IYM6"/>
<accession>A0A6S9IYM6</accession>
<protein>
    <submittedName>
        <fullName evidence="3">Uncharacterized protein</fullName>
    </submittedName>
</protein>
<dbReference type="EMBL" id="HBIU01013654">
    <property type="protein sequence ID" value="CAE0627610.1"/>
    <property type="molecule type" value="Transcribed_RNA"/>
</dbReference>
<feature type="transmembrane region" description="Helical" evidence="2">
    <location>
        <begin position="169"/>
        <end position="189"/>
    </location>
</feature>
<evidence type="ECO:0000313" key="3">
    <source>
        <dbReference type="EMBL" id="CAE0627610.1"/>
    </source>
</evidence>
<feature type="region of interest" description="Disordered" evidence="1">
    <location>
        <begin position="1"/>
        <end position="45"/>
    </location>
</feature>
<proteinExistence type="predicted"/>
<evidence type="ECO:0000256" key="1">
    <source>
        <dbReference type="SAM" id="MobiDB-lite"/>
    </source>
</evidence>
<evidence type="ECO:0000256" key="2">
    <source>
        <dbReference type="SAM" id="Phobius"/>
    </source>
</evidence>
<name>A0A6S9IYM6_HETAK</name>